<keyword evidence="3" id="KW-1185">Reference proteome</keyword>
<organism evidence="2 3">
    <name type="scientific">Parendozoicomonas haliclonae</name>
    <dbReference type="NCBI Taxonomy" id="1960125"/>
    <lineage>
        <taxon>Bacteria</taxon>
        <taxon>Pseudomonadati</taxon>
        <taxon>Pseudomonadota</taxon>
        <taxon>Gammaproteobacteria</taxon>
        <taxon>Oceanospirillales</taxon>
        <taxon>Endozoicomonadaceae</taxon>
        <taxon>Parendozoicomonas</taxon>
    </lineage>
</organism>
<evidence type="ECO:0000313" key="2">
    <source>
        <dbReference type="EMBL" id="SMA32113.1"/>
    </source>
</evidence>
<name>A0A1X7ADL7_9GAMM</name>
<accession>A0A1X7ADL7</accession>
<dbReference type="RefSeq" id="WP_133060334.1">
    <property type="nucleotide sequence ID" value="NZ_CBCSCN010000012.1"/>
</dbReference>
<gene>
    <name evidence="2" type="ORF">EHSB41UT_00106</name>
</gene>
<feature type="signal peptide" evidence="1">
    <location>
        <begin position="1"/>
        <end position="23"/>
    </location>
</feature>
<dbReference type="OrthoDB" id="6833907at2"/>
<evidence type="ECO:0000256" key="1">
    <source>
        <dbReference type="SAM" id="SignalP"/>
    </source>
</evidence>
<dbReference type="Proteomes" id="UP000196573">
    <property type="component" value="Unassembled WGS sequence"/>
</dbReference>
<dbReference type="EMBL" id="FWPT01000001">
    <property type="protein sequence ID" value="SMA32113.1"/>
    <property type="molecule type" value="Genomic_DNA"/>
</dbReference>
<proteinExistence type="predicted"/>
<sequence length="246" mass="28240">MFVRLSLLYALILSVILPVTAHASTSQEELKYARLIMFRASADLISHRGDRIDAALQETIKNHHIRLKGLLSTALSSDDSEKLSTALDSYLTIAEDALAYDPREIDYYWEFNLNFSNAMYELDKQIILQEAKATPSNPDTEDLLEHAVRLEFLATRYASRAYMSPLHTRSKEGYFGMDLQILAENTEEIFNSSAFNENNKAYRFWQFIKSRYLDYELQLAPMIVVRNSRKITDWIFADEGISAEAG</sequence>
<evidence type="ECO:0000313" key="3">
    <source>
        <dbReference type="Proteomes" id="UP000196573"/>
    </source>
</evidence>
<reference evidence="2 3" key="1">
    <citation type="submission" date="2017-03" db="EMBL/GenBank/DDBJ databases">
        <authorList>
            <person name="Afonso C.L."/>
            <person name="Miller P.J."/>
            <person name="Scott M.A."/>
            <person name="Spackman E."/>
            <person name="Goraichik I."/>
            <person name="Dimitrov K.M."/>
            <person name="Suarez D.L."/>
            <person name="Swayne D.E."/>
        </authorList>
    </citation>
    <scope>NUCLEOTIDE SEQUENCE [LARGE SCALE GENOMIC DNA]</scope>
    <source>
        <strain evidence="2">SB41UT1</strain>
    </source>
</reference>
<feature type="chain" id="PRO_5013344450" evidence="1">
    <location>
        <begin position="24"/>
        <end position="246"/>
    </location>
</feature>
<dbReference type="AlphaFoldDB" id="A0A1X7ADL7"/>
<keyword evidence="1" id="KW-0732">Signal</keyword>
<protein>
    <submittedName>
        <fullName evidence="2">Uncharacterized protein</fullName>
    </submittedName>
</protein>